<feature type="transmembrane region" description="Helical" evidence="1">
    <location>
        <begin position="34"/>
        <end position="57"/>
    </location>
</feature>
<gene>
    <name evidence="2" type="ORF">SeMB42_g06001</name>
</gene>
<keyword evidence="1" id="KW-0472">Membrane</keyword>
<dbReference type="Proteomes" id="UP000317494">
    <property type="component" value="Unassembled WGS sequence"/>
</dbReference>
<comment type="caution">
    <text evidence="2">The sequence shown here is derived from an EMBL/GenBank/DDBJ whole genome shotgun (WGS) entry which is preliminary data.</text>
</comment>
<dbReference type="EMBL" id="QEAN01000313">
    <property type="protein sequence ID" value="TPX40436.1"/>
    <property type="molecule type" value="Genomic_DNA"/>
</dbReference>
<evidence type="ECO:0000313" key="3">
    <source>
        <dbReference type="Proteomes" id="UP000317494"/>
    </source>
</evidence>
<dbReference type="VEuPathDB" id="FungiDB:SeMB42_g06001"/>
<protein>
    <submittedName>
        <fullName evidence="2">Uncharacterized protein</fullName>
    </submittedName>
</protein>
<accession>A0A507CMI3</accession>
<sequence length="66" mass="7279">MPSTCELEPSQIEPGLNVTQILNVLNEERHIQGWIIAGVFTMLATTLSLSLMVSLPLQYSPLTQIP</sequence>
<proteinExistence type="predicted"/>
<evidence type="ECO:0000256" key="1">
    <source>
        <dbReference type="SAM" id="Phobius"/>
    </source>
</evidence>
<name>A0A507CMI3_9FUNG</name>
<dbReference type="AlphaFoldDB" id="A0A507CMI3"/>
<organism evidence="2 3">
    <name type="scientific">Synchytrium endobioticum</name>
    <dbReference type="NCBI Taxonomy" id="286115"/>
    <lineage>
        <taxon>Eukaryota</taxon>
        <taxon>Fungi</taxon>
        <taxon>Fungi incertae sedis</taxon>
        <taxon>Chytridiomycota</taxon>
        <taxon>Chytridiomycota incertae sedis</taxon>
        <taxon>Chytridiomycetes</taxon>
        <taxon>Synchytriales</taxon>
        <taxon>Synchytriaceae</taxon>
        <taxon>Synchytrium</taxon>
    </lineage>
</organism>
<keyword evidence="1" id="KW-1133">Transmembrane helix</keyword>
<evidence type="ECO:0000313" key="2">
    <source>
        <dbReference type="EMBL" id="TPX40436.1"/>
    </source>
</evidence>
<keyword evidence="1" id="KW-0812">Transmembrane</keyword>
<keyword evidence="3" id="KW-1185">Reference proteome</keyword>
<reference evidence="2 3" key="1">
    <citation type="journal article" date="2019" name="Sci. Rep.">
        <title>Comparative genomics of chytrid fungi reveal insights into the obligate biotrophic and pathogenic lifestyle of Synchytrium endobioticum.</title>
        <authorList>
            <person name="van de Vossenberg B.T.L.H."/>
            <person name="Warris S."/>
            <person name="Nguyen H.D.T."/>
            <person name="van Gent-Pelzer M.P.E."/>
            <person name="Joly D.L."/>
            <person name="van de Geest H.C."/>
            <person name="Bonants P.J.M."/>
            <person name="Smith D.S."/>
            <person name="Levesque C.A."/>
            <person name="van der Lee T.A.J."/>
        </authorList>
    </citation>
    <scope>NUCLEOTIDE SEQUENCE [LARGE SCALE GENOMIC DNA]</scope>
    <source>
        <strain evidence="2 3">MB42</strain>
    </source>
</reference>